<evidence type="ECO:0000259" key="1">
    <source>
        <dbReference type="Pfam" id="PF07728"/>
    </source>
</evidence>
<evidence type="ECO:0000313" key="2">
    <source>
        <dbReference type="EMBL" id="GAH83142.1"/>
    </source>
</evidence>
<comment type="caution">
    <text evidence="2">The sequence shown here is derived from an EMBL/GenBank/DDBJ whole genome shotgun (WGS) entry which is preliminary data.</text>
</comment>
<dbReference type="SUPFAM" id="SSF52540">
    <property type="entry name" value="P-loop containing nucleoside triphosphate hydrolases"/>
    <property type="match status" value="1"/>
</dbReference>
<dbReference type="Gene3D" id="3.40.50.300">
    <property type="entry name" value="P-loop containing nucleotide triphosphate hydrolases"/>
    <property type="match status" value="1"/>
</dbReference>
<dbReference type="AlphaFoldDB" id="X1IN51"/>
<accession>X1IN51</accession>
<dbReference type="InterPro" id="IPR027417">
    <property type="entry name" value="P-loop_NTPase"/>
</dbReference>
<sequence length="92" mass="10019">MIDSLEKGNCVGILLQGSSGTGKTLLAISLAKVYKASYYIIDGSPDLDRRDIEGNWELLKVETKFNYGPLTLAIKDANNEGIAFIIINEINA</sequence>
<proteinExistence type="predicted"/>
<name>X1IN51_9ZZZZ</name>
<protein>
    <recommendedName>
        <fullName evidence="1">ATPase dynein-related AAA domain-containing protein</fullName>
    </recommendedName>
</protein>
<organism evidence="2">
    <name type="scientific">marine sediment metagenome</name>
    <dbReference type="NCBI Taxonomy" id="412755"/>
    <lineage>
        <taxon>unclassified sequences</taxon>
        <taxon>metagenomes</taxon>
        <taxon>ecological metagenomes</taxon>
    </lineage>
</organism>
<dbReference type="GO" id="GO:0016887">
    <property type="term" value="F:ATP hydrolysis activity"/>
    <property type="evidence" value="ECO:0007669"/>
    <property type="project" value="InterPro"/>
</dbReference>
<dbReference type="GO" id="GO:0005524">
    <property type="term" value="F:ATP binding"/>
    <property type="evidence" value="ECO:0007669"/>
    <property type="project" value="InterPro"/>
</dbReference>
<dbReference type="InterPro" id="IPR011704">
    <property type="entry name" value="ATPase_dyneun-rel_AAA"/>
</dbReference>
<gene>
    <name evidence="2" type="ORF">S03H2_55791</name>
</gene>
<dbReference type="EMBL" id="BARU01035672">
    <property type="protein sequence ID" value="GAH83142.1"/>
    <property type="molecule type" value="Genomic_DNA"/>
</dbReference>
<reference evidence="2" key="1">
    <citation type="journal article" date="2014" name="Front. Microbiol.">
        <title>High frequency of phylogenetically diverse reductive dehalogenase-homologous genes in deep subseafloor sedimentary metagenomes.</title>
        <authorList>
            <person name="Kawai M."/>
            <person name="Futagami T."/>
            <person name="Toyoda A."/>
            <person name="Takaki Y."/>
            <person name="Nishi S."/>
            <person name="Hori S."/>
            <person name="Arai W."/>
            <person name="Tsubouchi T."/>
            <person name="Morono Y."/>
            <person name="Uchiyama I."/>
            <person name="Ito T."/>
            <person name="Fujiyama A."/>
            <person name="Inagaki F."/>
            <person name="Takami H."/>
        </authorList>
    </citation>
    <scope>NUCLEOTIDE SEQUENCE</scope>
    <source>
        <strain evidence="2">Expedition CK06-06</strain>
    </source>
</reference>
<feature type="domain" description="ATPase dynein-related AAA" evidence="1">
    <location>
        <begin position="13"/>
        <end position="91"/>
    </location>
</feature>
<dbReference type="Pfam" id="PF07728">
    <property type="entry name" value="AAA_5"/>
    <property type="match status" value="1"/>
</dbReference>
<feature type="non-terminal residue" evidence="2">
    <location>
        <position position="92"/>
    </location>
</feature>